<dbReference type="InterPro" id="IPR025110">
    <property type="entry name" value="AMP-bd_C"/>
</dbReference>
<dbReference type="InterPro" id="IPR000873">
    <property type="entry name" value="AMP-dep_synth/lig_dom"/>
</dbReference>
<sequence length="542" mass="59212">MSQTYWPRGLPRALTVPKTGLWHNLEVTAARFPDKVAVWFYGRELTYRQLRTEAARLGGYLQRAGVQKGDRVLVWLQNSPQFITACHAVWYAGGVVVPLSPMLTPQELQFFLYDAGIKVGLVGAELYPKARAANVSHVVVASLGMDVLHSPVPTPDVFAVPEIAEGDDVTWGQATSGDEGEAVDVTSSDLAMLPYTSGTTGRPKGVMHTHGTIQANIVAGSAWVNATSEEVILGTLPFFHVTGLVNSMMTSIYGGATHVVMTRWDREIARQLIRSKQVTLWTNTATMVIDLLASPHLTADDLKSLKNVTGGGAALPAAVGARFEELTGLRFIEGYGLTETMAQSHTNPADAPKLQCLGIPVFGTDARVIDLDSGRELPPGETGEIVIHGPQVMKGYWNNEQATQEAFIEIDGKSFFRSGDLGYRDSEGYFFFVDRLKRMVNVSGMKVWPAEVESILYHHPAVQEAVVIAAPDERTGEKVKALVVRRAGHDATPDAIQTWAREHMASYKIPRDIEFVDSLPKGPTGKIAWRPLQEAERAKARA</sequence>
<feature type="domain" description="AMP-dependent synthetase/ligase" evidence="1">
    <location>
        <begin position="26"/>
        <end position="397"/>
    </location>
</feature>
<evidence type="ECO:0000259" key="1">
    <source>
        <dbReference type="Pfam" id="PF00501"/>
    </source>
</evidence>
<evidence type="ECO:0000313" key="3">
    <source>
        <dbReference type="EMBL" id="PYE54123.1"/>
    </source>
</evidence>
<proteinExistence type="predicted"/>
<dbReference type="InterPro" id="IPR042099">
    <property type="entry name" value="ANL_N_sf"/>
</dbReference>
<evidence type="ECO:0000313" key="4">
    <source>
        <dbReference type="Proteomes" id="UP000248326"/>
    </source>
</evidence>
<reference evidence="3 4" key="1">
    <citation type="submission" date="2018-06" db="EMBL/GenBank/DDBJ databases">
        <title>Genomic Encyclopedia of Type Strains, Phase IV (KMG-IV): sequencing the most valuable type-strain genomes for metagenomic binning, comparative biology and taxonomic classification.</title>
        <authorList>
            <person name="Goeker M."/>
        </authorList>
    </citation>
    <scope>NUCLEOTIDE SEQUENCE [LARGE SCALE GENOMIC DNA]</scope>
    <source>
        <strain evidence="3 4">DSM 18048</strain>
    </source>
</reference>
<dbReference type="NCBIfam" id="NF006181">
    <property type="entry name" value="PRK08314.1"/>
    <property type="match status" value="1"/>
</dbReference>
<comment type="caution">
    <text evidence="3">The sequence shown here is derived from an EMBL/GenBank/DDBJ whole genome shotgun (WGS) entry which is preliminary data.</text>
</comment>
<dbReference type="EMBL" id="QJSX01000006">
    <property type="protein sequence ID" value="PYE54123.1"/>
    <property type="molecule type" value="Genomic_DNA"/>
</dbReference>
<dbReference type="InterPro" id="IPR020845">
    <property type="entry name" value="AMP-binding_CS"/>
</dbReference>
<gene>
    <name evidence="3" type="ORF">DES52_10688</name>
</gene>
<dbReference type="RefSeq" id="WP_110886516.1">
    <property type="nucleotide sequence ID" value="NZ_QJSX01000006.1"/>
</dbReference>
<dbReference type="AlphaFoldDB" id="A0A318S633"/>
<dbReference type="Gene3D" id="3.40.50.12780">
    <property type="entry name" value="N-terminal domain of ligase-like"/>
    <property type="match status" value="1"/>
</dbReference>
<dbReference type="SUPFAM" id="SSF56801">
    <property type="entry name" value="Acetyl-CoA synthetase-like"/>
    <property type="match status" value="1"/>
</dbReference>
<dbReference type="PANTHER" id="PTHR43767:SF1">
    <property type="entry name" value="NONRIBOSOMAL PEPTIDE SYNTHASE PES1 (EUROFUNG)-RELATED"/>
    <property type="match status" value="1"/>
</dbReference>
<dbReference type="PROSITE" id="PS00455">
    <property type="entry name" value="AMP_BINDING"/>
    <property type="match status" value="1"/>
</dbReference>
<dbReference type="PANTHER" id="PTHR43767">
    <property type="entry name" value="LONG-CHAIN-FATTY-ACID--COA LIGASE"/>
    <property type="match status" value="1"/>
</dbReference>
<dbReference type="Gene3D" id="3.30.300.30">
    <property type="match status" value="1"/>
</dbReference>
<keyword evidence="4" id="KW-1185">Reference proteome</keyword>
<dbReference type="Pfam" id="PF00501">
    <property type="entry name" value="AMP-binding"/>
    <property type="match status" value="1"/>
</dbReference>
<dbReference type="Pfam" id="PF13193">
    <property type="entry name" value="AMP-binding_C"/>
    <property type="match status" value="1"/>
</dbReference>
<protein>
    <submittedName>
        <fullName evidence="3">Fatty-acyl-CoA synthase</fullName>
    </submittedName>
</protein>
<name>A0A318S633_9DEIO</name>
<accession>A0A318S633</accession>
<evidence type="ECO:0000259" key="2">
    <source>
        <dbReference type="Pfam" id="PF13193"/>
    </source>
</evidence>
<dbReference type="Proteomes" id="UP000248326">
    <property type="component" value="Unassembled WGS sequence"/>
</dbReference>
<dbReference type="InterPro" id="IPR050237">
    <property type="entry name" value="ATP-dep_AMP-bd_enzyme"/>
</dbReference>
<dbReference type="InterPro" id="IPR045851">
    <property type="entry name" value="AMP-bd_C_sf"/>
</dbReference>
<organism evidence="3 4">
    <name type="scientific">Deinococcus yavapaiensis KR-236</name>
    <dbReference type="NCBI Taxonomy" id="694435"/>
    <lineage>
        <taxon>Bacteria</taxon>
        <taxon>Thermotogati</taxon>
        <taxon>Deinococcota</taxon>
        <taxon>Deinococci</taxon>
        <taxon>Deinococcales</taxon>
        <taxon>Deinococcaceae</taxon>
        <taxon>Deinococcus</taxon>
    </lineage>
</organism>
<feature type="domain" description="AMP-binding enzyme C-terminal" evidence="2">
    <location>
        <begin position="451"/>
        <end position="526"/>
    </location>
</feature>
<dbReference type="OrthoDB" id="9757771at2"/>
<dbReference type="GO" id="GO:0016878">
    <property type="term" value="F:acid-thiol ligase activity"/>
    <property type="evidence" value="ECO:0007669"/>
    <property type="project" value="UniProtKB-ARBA"/>
</dbReference>